<proteinExistence type="predicted"/>
<dbReference type="PANTHER" id="PTHR33444:SF7">
    <property type="entry name" value="TRANSMEMBRANE PROTEIN 272"/>
    <property type="match status" value="1"/>
</dbReference>
<accession>A0A813MZ03</accession>
<feature type="transmembrane region" description="Helical" evidence="1">
    <location>
        <begin position="224"/>
        <end position="250"/>
    </location>
</feature>
<evidence type="ECO:0000256" key="1">
    <source>
        <dbReference type="SAM" id="Phobius"/>
    </source>
</evidence>
<feature type="transmembrane region" description="Helical" evidence="1">
    <location>
        <begin position="184"/>
        <end position="204"/>
    </location>
</feature>
<name>A0A813MZ03_9BILA</name>
<gene>
    <name evidence="2" type="ORF">IZO911_LOCUS2304</name>
</gene>
<dbReference type="PANTHER" id="PTHR33444">
    <property type="entry name" value="SI:DKEY-19B23.12-RELATED"/>
    <property type="match status" value="1"/>
</dbReference>
<feature type="transmembrane region" description="Helical" evidence="1">
    <location>
        <begin position="62"/>
        <end position="82"/>
    </location>
</feature>
<reference evidence="2" key="1">
    <citation type="submission" date="2021-02" db="EMBL/GenBank/DDBJ databases">
        <authorList>
            <person name="Nowell W R."/>
        </authorList>
    </citation>
    <scope>NUCLEOTIDE SEQUENCE</scope>
</reference>
<comment type="caution">
    <text evidence="2">The sequence shown here is derived from an EMBL/GenBank/DDBJ whole genome shotgun (WGS) entry which is preliminary data.</text>
</comment>
<feature type="transmembrane region" description="Helical" evidence="1">
    <location>
        <begin position="94"/>
        <end position="114"/>
    </location>
</feature>
<keyword evidence="1" id="KW-1133">Transmembrane helix</keyword>
<dbReference type="InterPro" id="IPR040350">
    <property type="entry name" value="TMEM272"/>
</dbReference>
<evidence type="ECO:0000313" key="3">
    <source>
        <dbReference type="Proteomes" id="UP000663860"/>
    </source>
</evidence>
<dbReference type="EMBL" id="CAJNOE010000011">
    <property type="protein sequence ID" value="CAF0724692.1"/>
    <property type="molecule type" value="Genomic_DNA"/>
</dbReference>
<dbReference type="AlphaFoldDB" id="A0A813MZ03"/>
<keyword evidence="1" id="KW-0812">Transmembrane</keyword>
<organism evidence="2 3">
    <name type="scientific">Adineta steineri</name>
    <dbReference type="NCBI Taxonomy" id="433720"/>
    <lineage>
        <taxon>Eukaryota</taxon>
        <taxon>Metazoa</taxon>
        <taxon>Spiralia</taxon>
        <taxon>Gnathifera</taxon>
        <taxon>Rotifera</taxon>
        <taxon>Eurotatoria</taxon>
        <taxon>Bdelloidea</taxon>
        <taxon>Adinetida</taxon>
        <taxon>Adinetidae</taxon>
        <taxon>Adineta</taxon>
    </lineage>
</organism>
<protein>
    <submittedName>
        <fullName evidence="2">Uncharacterized protein</fullName>
    </submittedName>
</protein>
<dbReference type="Proteomes" id="UP000663860">
    <property type="component" value="Unassembled WGS sequence"/>
</dbReference>
<feature type="transmembrane region" description="Helical" evidence="1">
    <location>
        <begin position="134"/>
        <end position="152"/>
    </location>
</feature>
<keyword evidence="1" id="KW-0472">Membrane</keyword>
<sequence length="271" mass="31271">MANEQFGDENTGAYPSRWSVPELKDRQSNISVFSRIYEEYTDSEHFLEFTRKTASILLQTKTASFVFAVSLVLPLIMIGVGISNLEECPLNRNIPVFVLVGGAIASLKLLQVLYKQYNRRRGPAEEEATDTNNGSTFMDVLTTLILVVWFIYGNHIIYRYRIPSYEQTTEDPEHWCTKNTFMDVLTTLILVVWFIYGNHIIYRYRIPSYEQTTEDPEHWCTKNVYVLTLISVAYTYALVTLMVLILLIVVCTVHFQNHRHAIQEADDAECA</sequence>
<evidence type="ECO:0000313" key="2">
    <source>
        <dbReference type="EMBL" id="CAF0724692.1"/>
    </source>
</evidence>